<comment type="cofactor">
    <cofactor evidence="13">
        <name>thiamine diphosphate</name>
        <dbReference type="ChEBI" id="CHEBI:58937"/>
    </cofactor>
    <text evidence="13">Binds 1 thiamine pyrophosphate per subunit.</text>
</comment>
<feature type="domain" description="Thiamine pyrophosphate enzyme N-terminal TPP-binding" evidence="16">
    <location>
        <begin position="10"/>
        <end position="123"/>
    </location>
</feature>
<evidence type="ECO:0000313" key="18">
    <source>
        <dbReference type="Proteomes" id="UP000033096"/>
    </source>
</evidence>
<dbReference type="UniPathway" id="UPA00047">
    <property type="reaction ID" value="UER00055"/>
</dbReference>
<evidence type="ECO:0000256" key="6">
    <source>
        <dbReference type="ARBA" id="ARBA00022679"/>
    </source>
</evidence>
<feature type="domain" description="Thiamine pyrophosphate enzyme central" evidence="14">
    <location>
        <begin position="198"/>
        <end position="333"/>
    </location>
</feature>
<gene>
    <name evidence="17" type="ORF">MSVAZ_1012</name>
</gene>
<evidence type="ECO:0000313" key="17">
    <source>
        <dbReference type="EMBL" id="AKB43281.1"/>
    </source>
</evidence>
<comment type="cofactor">
    <cofactor evidence="13">
        <name>Mg(2+)</name>
        <dbReference type="ChEBI" id="CHEBI:18420"/>
    </cofactor>
    <text evidence="13">Binds 1 Mg(2+) ion per subunit.</text>
</comment>
<dbReference type="Pfam" id="PF02776">
    <property type="entry name" value="TPP_enzyme_N"/>
    <property type="match status" value="1"/>
</dbReference>
<keyword evidence="6 13" id="KW-0808">Transferase</keyword>
<dbReference type="STRING" id="1434123.MSVAZ_1012"/>
<dbReference type="AlphaFoldDB" id="A0A0E3LGX5"/>
<evidence type="ECO:0000256" key="8">
    <source>
        <dbReference type="ARBA" id="ARBA00022827"/>
    </source>
</evidence>
<dbReference type="Pfam" id="PF00205">
    <property type="entry name" value="TPP_enzyme_M"/>
    <property type="match status" value="1"/>
</dbReference>
<dbReference type="PATRIC" id="fig|1434123.4.peg.1181"/>
<dbReference type="InterPro" id="IPR012001">
    <property type="entry name" value="Thiamin_PyroP_enz_TPP-bd_dom"/>
</dbReference>
<evidence type="ECO:0000256" key="12">
    <source>
        <dbReference type="ARBA" id="ARBA00048670"/>
    </source>
</evidence>
<comment type="catalytic activity">
    <reaction evidence="12 13">
        <text>2 pyruvate + H(+) = (2S)-2-acetolactate + CO2</text>
        <dbReference type="Rhea" id="RHEA:25249"/>
        <dbReference type="ChEBI" id="CHEBI:15361"/>
        <dbReference type="ChEBI" id="CHEBI:15378"/>
        <dbReference type="ChEBI" id="CHEBI:16526"/>
        <dbReference type="ChEBI" id="CHEBI:58476"/>
        <dbReference type="EC" id="2.2.1.6"/>
    </reaction>
</comment>
<evidence type="ECO:0000259" key="16">
    <source>
        <dbReference type="Pfam" id="PF02776"/>
    </source>
</evidence>
<evidence type="ECO:0000256" key="9">
    <source>
        <dbReference type="ARBA" id="ARBA00022842"/>
    </source>
</evidence>
<dbReference type="GO" id="GO:0003984">
    <property type="term" value="F:acetolactate synthase activity"/>
    <property type="evidence" value="ECO:0007669"/>
    <property type="project" value="UniProtKB-EC"/>
</dbReference>
<dbReference type="GO" id="GO:0000287">
    <property type="term" value="F:magnesium ion binding"/>
    <property type="evidence" value="ECO:0007669"/>
    <property type="project" value="UniProtKB-UniRule"/>
</dbReference>
<dbReference type="FunFam" id="3.40.50.970:FF:000016">
    <property type="entry name" value="Acetolactate synthase"/>
    <property type="match status" value="1"/>
</dbReference>
<dbReference type="Proteomes" id="UP000033096">
    <property type="component" value="Chromosome"/>
</dbReference>
<evidence type="ECO:0000256" key="10">
    <source>
        <dbReference type="ARBA" id="ARBA00023052"/>
    </source>
</evidence>
<dbReference type="FunFam" id="3.40.50.1220:FF:000008">
    <property type="entry name" value="Acetolactate synthase"/>
    <property type="match status" value="1"/>
</dbReference>
<evidence type="ECO:0000256" key="13">
    <source>
        <dbReference type="RuleBase" id="RU003591"/>
    </source>
</evidence>
<dbReference type="GO" id="GO:0050660">
    <property type="term" value="F:flavin adenine dinucleotide binding"/>
    <property type="evidence" value="ECO:0007669"/>
    <property type="project" value="InterPro"/>
</dbReference>
<name>A0A0E3LGX5_9EURY</name>
<evidence type="ECO:0000256" key="7">
    <source>
        <dbReference type="ARBA" id="ARBA00022723"/>
    </source>
</evidence>
<keyword evidence="4 13" id="KW-0028">Amino-acid biosynthesis</keyword>
<dbReference type="InterPro" id="IPR011766">
    <property type="entry name" value="TPP_enzyme_TPP-bd"/>
</dbReference>
<comment type="similarity">
    <text evidence="3 13">Belongs to the TPP enzyme family.</text>
</comment>
<dbReference type="GO" id="GO:0030976">
    <property type="term" value="F:thiamine pyrophosphate binding"/>
    <property type="evidence" value="ECO:0007669"/>
    <property type="project" value="UniProtKB-UniRule"/>
</dbReference>
<dbReference type="NCBIfam" id="TIGR00118">
    <property type="entry name" value="acolac_lg"/>
    <property type="match status" value="1"/>
</dbReference>
<feature type="domain" description="Thiamine pyrophosphate enzyme TPP-binding" evidence="15">
    <location>
        <begin position="390"/>
        <end position="537"/>
    </location>
</feature>
<dbReference type="SUPFAM" id="SSF52467">
    <property type="entry name" value="DHS-like NAD/FAD-binding domain"/>
    <property type="match status" value="1"/>
</dbReference>
<dbReference type="Gene3D" id="3.40.50.1220">
    <property type="entry name" value="TPP-binding domain"/>
    <property type="match status" value="1"/>
</dbReference>
<keyword evidence="5" id="KW-0285">Flavoprotein</keyword>
<evidence type="ECO:0000256" key="3">
    <source>
        <dbReference type="ARBA" id="ARBA00007812"/>
    </source>
</evidence>
<dbReference type="PROSITE" id="PS00187">
    <property type="entry name" value="TPP_ENZYMES"/>
    <property type="match status" value="1"/>
</dbReference>
<dbReference type="PANTHER" id="PTHR18968">
    <property type="entry name" value="THIAMINE PYROPHOSPHATE ENZYMES"/>
    <property type="match status" value="1"/>
</dbReference>
<protein>
    <recommendedName>
        <fullName evidence="13">Acetolactate synthase</fullName>
        <ecNumber evidence="13">2.2.1.6</ecNumber>
    </recommendedName>
</protein>
<dbReference type="InterPro" id="IPR045229">
    <property type="entry name" value="TPP_enz"/>
</dbReference>
<keyword evidence="8" id="KW-0274">FAD</keyword>
<dbReference type="PANTHER" id="PTHR18968:SF13">
    <property type="entry name" value="ACETOLACTATE SYNTHASE CATALYTIC SUBUNIT, MITOCHONDRIAL"/>
    <property type="match status" value="1"/>
</dbReference>
<dbReference type="NCBIfam" id="NF004710">
    <property type="entry name" value="PRK06048.1"/>
    <property type="match status" value="1"/>
</dbReference>
<dbReference type="InterPro" id="IPR029035">
    <property type="entry name" value="DHS-like_NAD/FAD-binding_dom"/>
</dbReference>
<sequence length="588" mass="64152">MTTGSTEKVNGARALIKCLEKEGVDTIFGYPGGQIIPFYNEIYDSNLRHILVRHEQAAVHAADGYARATGKTGVCVSTSGPGATNLVTGIATAYMDSVPIVALTGQVPTFLIGNDAFQEADIKGITQPITKHNYLVQDVNELPRIVKEAFHIASTGRPGPVLIDLPKDVQNAEIDFYYPDKVELRGYKPTYKGNTQQIKRAAEEIANSCMPIIYAGGGVISSNASAELVELAETINAPVTTTLLGIGAIPTEHPLHVGMLGMHGTKYANYAIQESDLIIAVGARFDDRVTGKLESFAPNARVIHIDVDPAEISKNVKVQIPIVGDAKQVLKSLNKYIKRCNSEAWIEKIKQWKKEYPLTYNQMSPDVIMPQFVIEQISEACKDAIIVTEVGQHQMWAAQFFKYKKPRTFITSGGLGTMGYGFPAAIGAKVGKPDKTVINIAGDGSFQMNSQELATVVQNDIPVVSVILNNGYLGMVRQWQELFYDKRYSHTFIKGSVDFVKLAEAYGALGLRAERPSEVRPAIEEAVNSGRPAVVDVIVECEANVYPMVPAGAAINEILDVEEHADTPCAMPNLRKAKTDRVLDLEEQ</sequence>
<keyword evidence="10 13" id="KW-0786">Thiamine pyrophosphate</keyword>
<dbReference type="GeneID" id="24809412"/>
<evidence type="ECO:0000256" key="1">
    <source>
        <dbReference type="ARBA" id="ARBA00004974"/>
    </source>
</evidence>
<dbReference type="Gene3D" id="3.40.50.970">
    <property type="match status" value="2"/>
</dbReference>
<dbReference type="InterPro" id="IPR012000">
    <property type="entry name" value="Thiamin_PyroP_enz_cen_dom"/>
</dbReference>
<evidence type="ECO:0000256" key="4">
    <source>
        <dbReference type="ARBA" id="ARBA00022605"/>
    </source>
</evidence>
<dbReference type="GO" id="GO:0009097">
    <property type="term" value="P:isoleucine biosynthetic process"/>
    <property type="evidence" value="ECO:0007669"/>
    <property type="project" value="UniProtKB-UniPathway"/>
</dbReference>
<dbReference type="KEGG" id="mvc:MSVAZ_1012"/>
<keyword evidence="7 13" id="KW-0479">Metal-binding</keyword>
<dbReference type="EC" id="2.2.1.6" evidence="13"/>
<dbReference type="Pfam" id="PF02775">
    <property type="entry name" value="TPP_enzyme_C"/>
    <property type="match status" value="1"/>
</dbReference>
<keyword evidence="11 13" id="KW-0100">Branched-chain amino acid biosynthesis</keyword>
<comment type="pathway">
    <text evidence="2 13">Amino-acid biosynthesis; L-valine biosynthesis; L-valine from pyruvate: step 1/4.</text>
</comment>
<dbReference type="InterPro" id="IPR039368">
    <property type="entry name" value="AHAS_TPP"/>
</dbReference>
<dbReference type="GO" id="GO:0005948">
    <property type="term" value="C:acetolactate synthase complex"/>
    <property type="evidence" value="ECO:0007669"/>
    <property type="project" value="TreeGrafter"/>
</dbReference>
<dbReference type="FunFam" id="3.40.50.970:FF:000007">
    <property type="entry name" value="Acetolactate synthase"/>
    <property type="match status" value="1"/>
</dbReference>
<dbReference type="CDD" id="cd02015">
    <property type="entry name" value="TPP_AHAS"/>
    <property type="match status" value="1"/>
</dbReference>
<keyword evidence="9 13" id="KW-0460">Magnesium</keyword>
<dbReference type="UniPathway" id="UPA00049">
    <property type="reaction ID" value="UER00059"/>
</dbReference>
<proteinExistence type="inferred from homology"/>
<keyword evidence="18" id="KW-1185">Reference proteome</keyword>
<evidence type="ECO:0000259" key="15">
    <source>
        <dbReference type="Pfam" id="PF02775"/>
    </source>
</evidence>
<evidence type="ECO:0000256" key="2">
    <source>
        <dbReference type="ARBA" id="ARBA00005025"/>
    </source>
</evidence>
<dbReference type="CDD" id="cd07035">
    <property type="entry name" value="TPP_PYR_POX_like"/>
    <property type="match status" value="1"/>
</dbReference>
<dbReference type="InterPro" id="IPR012846">
    <property type="entry name" value="Acetolactate_synth_lsu"/>
</dbReference>
<organism evidence="17 18">
    <name type="scientific">Methanosarcina vacuolata Z-761</name>
    <dbReference type="NCBI Taxonomy" id="1434123"/>
    <lineage>
        <taxon>Archaea</taxon>
        <taxon>Methanobacteriati</taxon>
        <taxon>Methanobacteriota</taxon>
        <taxon>Stenosarchaea group</taxon>
        <taxon>Methanomicrobia</taxon>
        <taxon>Methanosarcinales</taxon>
        <taxon>Methanosarcinaceae</taxon>
        <taxon>Methanosarcina</taxon>
    </lineage>
</organism>
<dbReference type="HOGENOM" id="CLU_013748_1_2_2"/>
<dbReference type="InterPro" id="IPR029061">
    <property type="entry name" value="THDP-binding"/>
</dbReference>
<dbReference type="GO" id="GO:0044272">
    <property type="term" value="P:sulfur compound biosynthetic process"/>
    <property type="evidence" value="ECO:0007669"/>
    <property type="project" value="UniProtKB-ARBA"/>
</dbReference>
<evidence type="ECO:0000259" key="14">
    <source>
        <dbReference type="Pfam" id="PF00205"/>
    </source>
</evidence>
<comment type="pathway">
    <text evidence="1 13">Amino-acid biosynthesis; L-isoleucine biosynthesis; L-isoleucine from 2-oxobutanoate: step 1/4.</text>
</comment>
<evidence type="ECO:0000256" key="5">
    <source>
        <dbReference type="ARBA" id="ARBA00022630"/>
    </source>
</evidence>
<dbReference type="InterPro" id="IPR000399">
    <property type="entry name" value="TPP-bd_CS"/>
</dbReference>
<dbReference type="GO" id="GO:0009099">
    <property type="term" value="P:L-valine biosynthetic process"/>
    <property type="evidence" value="ECO:0007669"/>
    <property type="project" value="UniProtKB-UniPathway"/>
</dbReference>
<dbReference type="SUPFAM" id="SSF52518">
    <property type="entry name" value="Thiamin diphosphate-binding fold (THDP-binding)"/>
    <property type="match status" value="2"/>
</dbReference>
<reference evidence="17 18" key="1">
    <citation type="submission" date="2014-07" db="EMBL/GenBank/DDBJ databases">
        <title>Methanogenic archaea and the global carbon cycle.</title>
        <authorList>
            <person name="Henriksen J.R."/>
            <person name="Luke J."/>
            <person name="Reinhart S."/>
            <person name="Benedict M.N."/>
            <person name="Youngblut N.D."/>
            <person name="Metcalf M.E."/>
            <person name="Whitaker R.J."/>
            <person name="Metcalf W.W."/>
        </authorList>
    </citation>
    <scope>NUCLEOTIDE SEQUENCE [LARGE SCALE GENOMIC DNA]</scope>
    <source>
        <strain evidence="17 18">Z-761</strain>
    </source>
</reference>
<evidence type="ECO:0000256" key="11">
    <source>
        <dbReference type="ARBA" id="ARBA00023304"/>
    </source>
</evidence>
<dbReference type="EMBL" id="CP009520">
    <property type="protein sequence ID" value="AKB43281.1"/>
    <property type="molecule type" value="Genomic_DNA"/>
</dbReference>
<accession>A0A0E3LGX5</accession>
<dbReference type="RefSeq" id="WP_048118980.1">
    <property type="nucleotide sequence ID" value="NZ_CP009520.1"/>
</dbReference>